<organism evidence="1 2">
    <name type="scientific">Parachitinimonas caeni</name>
    <dbReference type="NCBI Taxonomy" id="3031301"/>
    <lineage>
        <taxon>Bacteria</taxon>
        <taxon>Pseudomonadati</taxon>
        <taxon>Pseudomonadota</taxon>
        <taxon>Betaproteobacteria</taxon>
        <taxon>Neisseriales</taxon>
        <taxon>Chitinibacteraceae</taxon>
        <taxon>Parachitinimonas</taxon>
    </lineage>
</organism>
<evidence type="ECO:0000313" key="2">
    <source>
        <dbReference type="Proteomes" id="UP001172778"/>
    </source>
</evidence>
<dbReference type="RefSeq" id="WP_284100786.1">
    <property type="nucleotide sequence ID" value="NZ_JARRAF010000010.1"/>
</dbReference>
<proteinExistence type="predicted"/>
<reference evidence="1" key="1">
    <citation type="submission" date="2023-03" db="EMBL/GenBank/DDBJ databases">
        <title>Chitinimonas shenzhenensis gen. nov., sp. nov., a novel member of family Burkholderiaceae isolated from activated sludge collected in Shen Zhen, China.</title>
        <authorList>
            <person name="Wang X."/>
        </authorList>
    </citation>
    <scope>NUCLEOTIDE SEQUENCE</scope>
    <source>
        <strain evidence="1">DQS-5</strain>
    </source>
</reference>
<dbReference type="EMBL" id="JARRAF010000010">
    <property type="protein sequence ID" value="MDK2124473.1"/>
    <property type="molecule type" value="Genomic_DNA"/>
</dbReference>
<accession>A0ABT7DWN1</accession>
<dbReference type="Proteomes" id="UP001172778">
    <property type="component" value="Unassembled WGS sequence"/>
</dbReference>
<evidence type="ECO:0000313" key="1">
    <source>
        <dbReference type="EMBL" id="MDK2124473.1"/>
    </source>
</evidence>
<keyword evidence="2" id="KW-1185">Reference proteome</keyword>
<comment type="caution">
    <text evidence="1">The sequence shown here is derived from an EMBL/GenBank/DDBJ whole genome shotgun (WGS) entry which is preliminary data.</text>
</comment>
<protein>
    <submittedName>
        <fullName evidence="1">Uncharacterized protein</fullName>
    </submittedName>
</protein>
<gene>
    <name evidence="1" type="ORF">PZA18_10455</name>
</gene>
<name>A0ABT7DWN1_9NEIS</name>
<sequence length="65" mass="6813">MSTLQDKLGHALAHGLTAHAVLVERDSEGRLIATVRYSGIGGDAGRFQVVGDQLQPLAASEVQPC</sequence>